<dbReference type="Proteomes" id="UP000011770">
    <property type="component" value="Unassembled WGS sequence"/>
</dbReference>
<name>M3GSQ1_9LEPT</name>
<dbReference type="EMBL" id="AHOR02000067">
    <property type="protein sequence ID" value="EMF79956.1"/>
    <property type="molecule type" value="Genomic_DNA"/>
</dbReference>
<evidence type="ECO:0000313" key="2">
    <source>
        <dbReference type="Proteomes" id="UP000011770"/>
    </source>
</evidence>
<dbReference type="AlphaFoldDB" id="M3GSQ1"/>
<organism evidence="1 2">
    <name type="scientific">Leptospira weilii serovar Topaz str. LT2116</name>
    <dbReference type="NCBI Taxonomy" id="1088540"/>
    <lineage>
        <taxon>Bacteria</taxon>
        <taxon>Pseudomonadati</taxon>
        <taxon>Spirochaetota</taxon>
        <taxon>Spirochaetia</taxon>
        <taxon>Leptospirales</taxon>
        <taxon>Leptospiraceae</taxon>
        <taxon>Leptospira</taxon>
    </lineage>
</organism>
<proteinExistence type="predicted"/>
<sequence length="52" mass="5495">MGKLGILAGAGELPHIGMKEALAAGEDPIFFPSSNPISMKEFTETVIFRSTS</sequence>
<protein>
    <submittedName>
        <fullName evidence="1">Uncharacterized protein</fullName>
    </submittedName>
</protein>
<reference evidence="1 2" key="1">
    <citation type="submission" date="2013-01" db="EMBL/GenBank/DDBJ databases">
        <authorList>
            <person name="Harkins D.M."/>
            <person name="Durkin A.S."/>
            <person name="Brinkac L.M."/>
            <person name="Haft D.H."/>
            <person name="Selengut J.D."/>
            <person name="Sanka R."/>
            <person name="DePew J."/>
            <person name="Purushe J."/>
            <person name="Tulsiani S.M."/>
            <person name="Graham G.C."/>
            <person name="Burns M.-A."/>
            <person name="Dohnt M.F."/>
            <person name="Smythe L.D."/>
            <person name="McKay D.B."/>
            <person name="Craig S.B."/>
            <person name="Vinetz J.M."/>
            <person name="Sutton G.G."/>
            <person name="Nierman W.C."/>
            <person name="Fouts D.E."/>
        </authorList>
    </citation>
    <scope>NUCLEOTIDE SEQUENCE [LARGE SCALE GENOMIC DNA]</scope>
    <source>
        <strain evidence="1 2">LT2116</strain>
    </source>
</reference>
<accession>M3GSQ1</accession>
<evidence type="ECO:0000313" key="1">
    <source>
        <dbReference type="EMBL" id="EMF79956.1"/>
    </source>
</evidence>
<gene>
    <name evidence="1" type="ORF">LEP1GSC188_1092</name>
</gene>
<comment type="caution">
    <text evidence="1">The sequence shown here is derived from an EMBL/GenBank/DDBJ whole genome shotgun (WGS) entry which is preliminary data.</text>
</comment>